<organism evidence="1">
    <name type="scientific">Clastoptera arizonana</name>
    <name type="common">Arizona spittle bug</name>
    <dbReference type="NCBI Taxonomy" id="38151"/>
    <lineage>
        <taxon>Eukaryota</taxon>
        <taxon>Metazoa</taxon>
        <taxon>Ecdysozoa</taxon>
        <taxon>Arthropoda</taxon>
        <taxon>Hexapoda</taxon>
        <taxon>Insecta</taxon>
        <taxon>Pterygota</taxon>
        <taxon>Neoptera</taxon>
        <taxon>Paraneoptera</taxon>
        <taxon>Hemiptera</taxon>
        <taxon>Auchenorrhyncha</taxon>
        <taxon>Cercopoidea</taxon>
        <taxon>Clastopteridae</taxon>
        <taxon>Clastoptera</taxon>
    </lineage>
</organism>
<dbReference type="EMBL" id="GEDC01014519">
    <property type="protein sequence ID" value="JAS22779.1"/>
    <property type="molecule type" value="Transcribed_RNA"/>
</dbReference>
<accession>A0A1B6DAQ8</accession>
<gene>
    <name evidence="1" type="ORF">g.38813</name>
</gene>
<dbReference type="AlphaFoldDB" id="A0A1B6DAQ8"/>
<name>A0A1B6DAQ8_9HEMI</name>
<feature type="non-terminal residue" evidence="1">
    <location>
        <position position="1"/>
    </location>
</feature>
<proteinExistence type="predicted"/>
<protein>
    <submittedName>
        <fullName evidence="1">Uncharacterized protein</fullName>
    </submittedName>
</protein>
<reference evidence="1" key="1">
    <citation type="submission" date="2015-12" db="EMBL/GenBank/DDBJ databases">
        <title>De novo transcriptome assembly of four potential Pierce s Disease insect vectors from Arizona vineyards.</title>
        <authorList>
            <person name="Tassone E.E."/>
        </authorList>
    </citation>
    <scope>NUCLEOTIDE SEQUENCE</scope>
</reference>
<feature type="non-terminal residue" evidence="1">
    <location>
        <position position="129"/>
    </location>
</feature>
<sequence>KLEPLNFLELFGIRFLVRDTAEKFGYDQTIEEIVEKEKQIIDKFKLIDSSNNLNEYFIQLQIFCAHVLSKFNTYQETEETFYTQPNIKKCLFSKSLEISDEELKRMEKDFEKKIIFQERNNCQDLKWEN</sequence>
<evidence type="ECO:0000313" key="1">
    <source>
        <dbReference type="EMBL" id="JAS22779.1"/>
    </source>
</evidence>